<comment type="caution">
    <text evidence="1">The sequence shown here is derived from an EMBL/GenBank/DDBJ whole genome shotgun (WGS) entry which is preliminary data.</text>
</comment>
<dbReference type="EMBL" id="SSTD01003912">
    <property type="protein sequence ID" value="TYK24685.1"/>
    <property type="molecule type" value="Genomic_DNA"/>
</dbReference>
<name>A0A5D3DM40_CUCMM</name>
<proteinExistence type="predicted"/>
<protein>
    <submittedName>
        <fullName evidence="1">MADS-box transcription factor 8-like</fullName>
    </submittedName>
</protein>
<organism evidence="1 2">
    <name type="scientific">Cucumis melo var. makuwa</name>
    <name type="common">Oriental melon</name>
    <dbReference type="NCBI Taxonomy" id="1194695"/>
    <lineage>
        <taxon>Eukaryota</taxon>
        <taxon>Viridiplantae</taxon>
        <taxon>Streptophyta</taxon>
        <taxon>Embryophyta</taxon>
        <taxon>Tracheophyta</taxon>
        <taxon>Spermatophyta</taxon>
        <taxon>Magnoliopsida</taxon>
        <taxon>eudicotyledons</taxon>
        <taxon>Gunneridae</taxon>
        <taxon>Pentapetalae</taxon>
        <taxon>rosids</taxon>
        <taxon>fabids</taxon>
        <taxon>Cucurbitales</taxon>
        <taxon>Cucurbitaceae</taxon>
        <taxon>Benincaseae</taxon>
        <taxon>Cucumis</taxon>
    </lineage>
</organism>
<accession>A0A5D3DM40</accession>
<dbReference type="Proteomes" id="UP000321947">
    <property type="component" value="Unassembled WGS sequence"/>
</dbReference>
<gene>
    <name evidence="1" type="ORF">E5676_scaffold266G002370</name>
</gene>
<reference evidence="1 2" key="1">
    <citation type="submission" date="2019-08" db="EMBL/GenBank/DDBJ databases">
        <title>Draft genome sequences of two oriental melons (Cucumis melo L. var makuwa).</title>
        <authorList>
            <person name="Kwon S.-Y."/>
        </authorList>
    </citation>
    <scope>NUCLEOTIDE SEQUENCE [LARGE SCALE GENOMIC DNA]</scope>
    <source>
        <strain evidence="2">cv. Chang Bougi</strain>
        <tissue evidence="1">Leaf</tissue>
    </source>
</reference>
<evidence type="ECO:0000313" key="1">
    <source>
        <dbReference type="EMBL" id="TYK24685.1"/>
    </source>
</evidence>
<sequence length="235" mass="26212">MQLSPWPSCHRRVSGLVQESVSLFESLLNIIMRYQSHLQGRNESPIDNDLQGRSESLIDSDAKDHVSDETILDVSDETILVEEPNFKKLDITQMVQLENQLEGTLDKIKSQRWYPDCKSYMAVPLEKGCFGSIYANVDFSLSNLTKGLNALLGVRVKIAALSPTLIFVFKPFTKFYPSFKSGKFGNGLLVDGLPQTPKSCTLPSCQSAERCLRTLPSCVDKNLIIRASQNSSKFG</sequence>
<evidence type="ECO:0000313" key="2">
    <source>
        <dbReference type="Proteomes" id="UP000321947"/>
    </source>
</evidence>
<dbReference type="AlphaFoldDB" id="A0A5D3DM40"/>